<dbReference type="InterPro" id="IPR029052">
    <property type="entry name" value="Metallo-depent_PP-like"/>
</dbReference>
<dbReference type="Proteomes" id="UP000053758">
    <property type="component" value="Unassembled WGS sequence"/>
</dbReference>
<accession>A0A081CDC3</accession>
<evidence type="ECO:0000313" key="3">
    <source>
        <dbReference type="Proteomes" id="UP000053758"/>
    </source>
</evidence>
<dbReference type="AlphaFoldDB" id="A0A081CDC3"/>
<sequence length="498" mass="54247">MAAHAFQARAQPAHQLHLTSRRRHGLSSFRALASRDERGHAGARAQLQYVQKDESCAVQSCGSLSLCHLVVRKADATEQQPVEKCAFRAAVAMWRVTLFVASPNSRFLSPHHLHPNDCRDERGVGTMSSALRFVVHGLLATLLYTAYRFYTPDTGSVLDHPSSGSLGSGVVLSDGRQSLHRRTVAVADLHGDLQHALNVLSMASLISGSGDSIAWTGGHDVLVSTGDIVDRGDDTIALYRLFQTLRSQAATAGGKVVNLKGNHELMNALGDWRYVTEGDVKSFGGVQARREAMSVHGWIGKEWLEHYNVTAVVPLLPTDHPALPKGYTPPKASFVHGGITPLYAARGVDAINTIGKSLLHKALSSTSHSWLPPDVTPEERELWSENGPLWYRGYATNPPEEACPDADAARASLGVQQLIMGHTPHFDGFVSRCNDSVLLIDTGISRAYGGEQSALIIDTDLTPFPDHKGQWIEEQTLTALYKGRKPKILTSSKRHIHL</sequence>
<dbReference type="Gene3D" id="3.60.21.10">
    <property type="match status" value="1"/>
</dbReference>
<evidence type="ECO:0000313" key="2">
    <source>
        <dbReference type="EMBL" id="GAK64669.1"/>
    </source>
</evidence>
<name>A0A081CDC3_PSEA2</name>
<keyword evidence="3" id="KW-1185">Reference proteome</keyword>
<dbReference type="EMBL" id="DF830073">
    <property type="protein sequence ID" value="GAK64669.1"/>
    <property type="molecule type" value="Genomic_DNA"/>
</dbReference>
<dbReference type="InterPro" id="IPR004843">
    <property type="entry name" value="Calcineurin-like_PHP"/>
</dbReference>
<dbReference type="Pfam" id="PF00149">
    <property type="entry name" value="Metallophos"/>
    <property type="match status" value="1"/>
</dbReference>
<evidence type="ECO:0000259" key="1">
    <source>
        <dbReference type="Pfam" id="PF00149"/>
    </source>
</evidence>
<reference evidence="2" key="1">
    <citation type="submission" date="2014-07" db="EMBL/GenBank/DDBJ databases">
        <title>Draft genome sequence of the yeast Pseudozyma antarctica JCM 10317 known as a producer of lipase B which used in a wide range of industrial applications.</title>
        <authorList>
            <person name="Morita T."/>
            <person name="Saika A."/>
            <person name="Koike H."/>
        </authorList>
    </citation>
    <scope>NUCLEOTIDE SEQUENCE</scope>
    <source>
        <strain evidence="2">JCM 10317</strain>
    </source>
</reference>
<dbReference type="HOGENOM" id="CLU_042543_3_1_1"/>
<dbReference type="SUPFAM" id="SSF56300">
    <property type="entry name" value="Metallo-dependent phosphatases"/>
    <property type="match status" value="1"/>
</dbReference>
<gene>
    <name evidence="2" type="ORF">PAN0_006c2884</name>
</gene>
<dbReference type="PANTHER" id="PTHR46546">
    <property type="entry name" value="SHEWANELLA-LIKE PROTEIN PHOSPHATASE 1"/>
    <property type="match status" value="1"/>
</dbReference>
<dbReference type="GO" id="GO:0016787">
    <property type="term" value="F:hydrolase activity"/>
    <property type="evidence" value="ECO:0007669"/>
    <property type="project" value="InterPro"/>
</dbReference>
<organism evidence="2">
    <name type="scientific">Pseudozyma antarctica</name>
    <name type="common">Yeast</name>
    <name type="synonym">Candida antarctica</name>
    <dbReference type="NCBI Taxonomy" id="84753"/>
    <lineage>
        <taxon>Eukaryota</taxon>
        <taxon>Fungi</taxon>
        <taxon>Dikarya</taxon>
        <taxon>Basidiomycota</taxon>
        <taxon>Ustilaginomycotina</taxon>
        <taxon>Ustilaginomycetes</taxon>
        <taxon>Ustilaginales</taxon>
        <taxon>Ustilaginaceae</taxon>
        <taxon>Moesziomyces</taxon>
    </lineage>
</organism>
<dbReference type="PANTHER" id="PTHR46546:SF4">
    <property type="entry name" value="SHEWANELLA-LIKE PROTEIN PHOSPHATASE 1"/>
    <property type="match status" value="1"/>
</dbReference>
<proteinExistence type="predicted"/>
<dbReference type="GeneID" id="26303680"/>
<feature type="domain" description="Calcineurin-like phosphoesterase" evidence="1">
    <location>
        <begin position="182"/>
        <end position="424"/>
    </location>
</feature>
<protein>
    <submittedName>
        <fullName evidence="2">Metallo-dependent phosphatase</fullName>
    </submittedName>
</protein>
<dbReference type="RefSeq" id="XP_014657012.1">
    <property type="nucleotide sequence ID" value="XM_014801526.1"/>
</dbReference>